<dbReference type="Proteomes" id="UP000000422">
    <property type="component" value="Chromosome"/>
</dbReference>
<evidence type="ECO:0000256" key="6">
    <source>
        <dbReference type="SAM" id="MobiDB-lite"/>
    </source>
</evidence>
<dbReference type="SUPFAM" id="SSF63848">
    <property type="entry name" value="Cell-division inhibitor MinC, C-terminal domain"/>
    <property type="match status" value="1"/>
</dbReference>
<keyword evidence="2" id="KW-0132">Cell division</keyword>
<dbReference type="InterPro" id="IPR005526">
    <property type="entry name" value="Septum_form_inhib_MinC_C"/>
</dbReference>
<dbReference type="PANTHER" id="PTHR34108:SF1">
    <property type="entry name" value="SEPTUM SITE-DETERMINING PROTEIN MINC"/>
    <property type="match status" value="1"/>
</dbReference>
<dbReference type="InterPro" id="IPR013033">
    <property type="entry name" value="MinC"/>
</dbReference>
<dbReference type="Pfam" id="PF03775">
    <property type="entry name" value="MinC_C"/>
    <property type="match status" value="1"/>
</dbReference>
<sequence>MVQAKQKNLRVFEFEETPKEDLISYIQKNAVLLRGFMLIFKGALDEEVRAFLQSEGLNFLDSSIQLPLKSRESSGEIPSKNITTPTLSPAPLEESGSKEHSRSSTLCLRRTIRSGEEIVASGDVTIFGRINSGAIIRAEGNVQVFGEIHGAIECEGEYMILGKIGQGSVLFGGEILDPSLFHGSLKQVFLEEGRVSIKEIV</sequence>
<dbReference type="InterPro" id="IPR036145">
    <property type="entry name" value="MinC_C_sf"/>
</dbReference>
<organism evidence="9">
    <name type="scientific">Wolinella succinogenes (strain ATCC 29543 / DSM 1740 / CCUG 13145 / JCM 31913 / LMG 7466 / NCTC 11488 / FDC 602W)</name>
    <name type="common">Vibrio succinogenes</name>
    <dbReference type="NCBI Taxonomy" id="273121"/>
    <lineage>
        <taxon>Bacteria</taxon>
        <taxon>Pseudomonadati</taxon>
        <taxon>Campylobacterota</taxon>
        <taxon>Epsilonproteobacteria</taxon>
        <taxon>Campylobacterales</taxon>
        <taxon>Helicobacteraceae</taxon>
        <taxon>Wolinella</taxon>
    </lineage>
</organism>
<dbReference type="AlphaFoldDB" id="Q7MQU3"/>
<evidence type="ECO:0000259" key="7">
    <source>
        <dbReference type="Pfam" id="PF03775"/>
    </source>
</evidence>
<comment type="similarity">
    <text evidence="1">Belongs to the MinC family.</text>
</comment>
<evidence type="ECO:0000256" key="2">
    <source>
        <dbReference type="ARBA" id="ARBA00022618"/>
    </source>
</evidence>
<keyword evidence="3" id="KW-0717">Septation</keyword>
<evidence type="ECO:0000256" key="1">
    <source>
        <dbReference type="ARBA" id="ARBA00006291"/>
    </source>
</evidence>
<feature type="domain" description="Septum formation inhibitor MinC C-terminal" evidence="7">
    <location>
        <begin position="108"/>
        <end position="152"/>
    </location>
</feature>
<dbReference type="HOGENOM" id="CLU_114483_0_0_7"/>
<dbReference type="InterPro" id="IPR016098">
    <property type="entry name" value="CAP/MinC_C"/>
</dbReference>
<evidence type="ECO:0000256" key="5">
    <source>
        <dbReference type="ARBA" id="ARBA00025606"/>
    </source>
</evidence>
<evidence type="ECO:0000256" key="3">
    <source>
        <dbReference type="ARBA" id="ARBA00023210"/>
    </source>
</evidence>
<name>Q7MQU3_WOLSU</name>
<dbReference type="EMBL" id="BX571662">
    <property type="protein sequence ID" value="CAE11014.1"/>
    <property type="molecule type" value="Genomic_DNA"/>
</dbReference>
<dbReference type="PANTHER" id="PTHR34108">
    <property type="entry name" value="SEPTUM SITE-DETERMINING PROTEIN MINC"/>
    <property type="match status" value="1"/>
</dbReference>
<keyword evidence="9" id="KW-1185">Reference proteome</keyword>
<dbReference type="GO" id="GO:1901891">
    <property type="term" value="P:regulation of cell septum assembly"/>
    <property type="evidence" value="ECO:0007669"/>
    <property type="project" value="InterPro"/>
</dbReference>
<reference evidence="8 9" key="1">
    <citation type="journal article" date="2003" name="Proc. Natl. Acad. Sci. U.S.A.">
        <title>Complete genome sequence and analysis of Wolinella succinogenes.</title>
        <authorList>
            <person name="Baar C."/>
            <person name="Eppinger M."/>
            <person name="Raddatz G."/>
            <person name="Simon JM."/>
            <person name="Lanz C."/>
            <person name="Klimmek O."/>
            <person name="Nandakumar R."/>
            <person name="Gross R."/>
            <person name="Rosinus A."/>
            <person name="Keller H."/>
            <person name="Jagtap P."/>
            <person name="Linke B."/>
            <person name="Meyer F."/>
            <person name="Lederer H."/>
            <person name="Schuster S.C."/>
        </authorList>
    </citation>
    <scope>NUCLEOTIDE SEQUENCE [LARGE SCALE GENOMIC DNA]</scope>
    <source>
        <strain evidence="9">ATCC 29543 / DSM 1740 / CCUG 13145 / JCM 31913 / LMG 7466 / NCTC 11488 / FDC 602W</strain>
    </source>
</reference>
<dbReference type="GO" id="GO:0000917">
    <property type="term" value="P:division septum assembly"/>
    <property type="evidence" value="ECO:0007669"/>
    <property type="project" value="UniProtKB-KW"/>
</dbReference>
<feature type="region of interest" description="Disordered" evidence="6">
    <location>
        <begin position="71"/>
        <end position="102"/>
    </location>
</feature>
<dbReference type="NCBIfam" id="NF001819">
    <property type="entry name" value="PRK00556.1-3"/>
    <property type="match status" value="1"/>
</dbReference>
<evidence type="ECO:0000313" key="8">
    <source>
        <dbReference type="EMBL" id="CAE11014.1"/>
    </source>
</evidence>
<accession>Q7MQU3</accession>
<proteinExistence type="inferred from homology"/>
<evidence type="ECO:0000256" key="4">
    <source>
        <dbReference type="ARBA" id="ARBA00023306"/>
    </source>
</evidence>
<gene>
    <name evidence="8" type="ordered locus">WS2012</name>
</gene>
<dbReference type="GO" id="GO:0000902">
    <property type="term" value="P:cell morphogenesis"/>
    <property type="evidence" value="ECO:0007669"/>
    <property type="project" value="InterPro"/>
</dbReference>
<comment type="function">
    <text evidence="5">Cell division inhibitor that blocks the formation of polar Z ring septums. Rapidly oscillates between the poles of the cell to destabilize FtsZ filaments that have formed before they mature into polar Z rings. Prevents FtsZ polymerization.</text>
</comment>
<protein>
    <recommendedName>
        <fullName evidence="7">Septum formation inhibitor MinC C-terminal domain-containing protein</fullName>
    </recommendedName>
</protein>
<dbReference type="Gene3D" id="2.160.20.70">
    <property type="match status" value="1"/>
</dbReference>
<dbReference type="STRING" id="273121.WS2012"/>
<evidence type="ECO:0000313" key="9">
    <source>
        <dbReference type="Proteomes" id="UP000000422"/>
    </source>
</evidence>
<dbReference type="RefSeq" id="WP_011139796.1">
    <property type="nucleotide sequence ID" value="NC_005090.1"/>
</dbReference>
<dbReference type="KEGG" id="wsu:WS2012"/>
<keyword evidence="4" id="KW-0131">Cell cycle</keyword>
<dbReference type="eggNOG" id="COG0850">
    <property type="taxonomic scope" value="Bacteria"/>
</dbReference>